<dbReference type="OrthoDB" id="10467869at2759"/>
<dbReference type="GeneID" id="37180955"/>
<organism evidence="1 2">
    <name type="scientific">Aspergillus japonicus CBS 114.51</name>
    <dbReference type="NCBI Taxonomy" id="1448312"/>
    <lineage>
        <taxon>Eukaryota</taxon>
        <taxon>Fungi</taxon>
        <taxon>Dikarya</taxon>
        <taxon>Ascomycota</taxon>
        <taxon>Pezizomycotina</taxon>
        <taxon>Eurotiomycetes</taxon>
        <taxon>Eurotiomycetidae</taxon>
        <taxon>Eurotiales</taxon>
        <taxon>Aspergillaceae</taxon>
        <taxon>Aspergillus</taxon>
        <taxon>Aspergillus subgen. Circumdati</taxon>
    </lineage>
</organism>
<evidence type="ECO:0000313" key="1">
    <source>
        <dbReference type="EMBL" id="RAH79143.1"/>
    </source>
</evidence>
<dbReference type="RefSeq" id="XP_025525037.1">
    <property type="nucleotide sequence ID" value="XM_025677262.1"/>
</dbReference>
<proteinExistence type="predicted"/>
<evidence type="ECO:0000313" key="2">
    <source>
        <dbReference type="Proteomes" id="UP000249497"/>
    </source>
</evidence>
<reference evidence="1 2" key="1">
    <citation type="submission" date="2018-02" db="EMBL/GenBank/DDBJ databases">
        <title>The genomes of Aspergillus section Nigri reveals drivers in fungal speciation.</title>
        <authorList>
            <consortium name="DOE Joint Genome Institute"/>
            <person name="Vesth T.C."/>
            <person name="Nybo J."/>
            <person name="Theobald S."/>
            <person name="Brandl J."/>
            <person name="Frisvad J.C."/>
            <person name="Nielsen K.F."/>
            <person name="Lyhne E.K."/>
            <person name="Kogle M.E."/>
            <person name="Kuo A."/>
            <person name="Riley R."/>
            <person name="Clum A."/>
            <person name="Nolan M."/>
            <person name="Lipzen A."/>
            <person name="Salamov A."/>
            <person name="Henrissat B."/>
            <person name="Wiebenga A."/>
            <person name="De vries R.P."/>
            <person name="Grigoriev I.V."/>
            <person name="Mortensen U.H."/>
            <person name="Andersen M.R."/>
            <person name="Baker S.E."/>
        </authorList>
    </citation>
    <scope>NUCLEOTIDE SEQUENCE [LARGE SCALE GENOMIC DNA]</scope>
    <source>
        <strain evidence="1 2">CBS 114.51</strain>
    </source>
</reference>
<name>A0A8T8WTN8_ASPJA</name>
<accession>A0A8T8WTN8</accession>
<sequence length="297" mass="34816">MSVEKRPNPSTEKIFDEIADALQNRCTVLLYKWLAERIVYESRIVGPEVDNPPFGDEAENVRNHGGGYLFEWQRWLKAIYLEIYGDNFWYFGQPPRASLREYSGWTLDKGDDDHPERSVLRGQCWLNQIRLRHHGEEFRNFTQANSKDLQPLQARGREYSCWALDEGVEPIFHVIGKPGSGKSMHVEDLKYWKDKYYFRSNSWLETTKQTLEATIFFRKSQQEGLSGEQNFNAMIRAILSELLQRENYICFARKQTVPELARLLFPGRTKKMPSRPLEFLDEECVAAWQARYPGTTS</sequence>
<dbReference type="Proteomes" id="UP000249497">
    <property type="component" value="Unassembled WGS sequence"/>
</dbReference>
<dbReference type="EMBL" id="KZ824818">
    <property type="protein sequence ID" value="RAH79143.1"/>
    <property type="molecule type" value="Genomic_DNA"/>
</dbReference>
<protein>
    <submittedName>
        <fullName evidence="1">Uncharacterized protein</fullName>
    </submittedName>
</protein>
<dbReference type="AlphaFoldDB" id="A0A8T8WTN8"/>
<keyword evidence="2" id="KW-1185">Reference proteome</keyword>
<gene>
    <name evidence="1" type="ORF">BO86DRAFT_458039</name>
</gene>